<feature type="domain" description="HTH cro/C1-type" evidence="1">
    <location>
        <begin position="11"/>
        <end position="66"/>
    </location>
</feature>
<accession>A0A7U4DJQ9</accession>
<dbReference type="KEGG" id="gmc:GY4MC1_0590"/>
<evidence type="ECO:0000313" key="2">
    <source>
        <dbReference type="EMBL" id="ADP73418.1"/>
    </source>
</evidence>
<sequence>MKNKQVDLEKIKKLRKEANISLEKMAELLGYESPNGYYYLETGRVKFPADKLAVVSEILNVPIDQLFFEVNFAKMAK</sequence>
<dbReference type="InterPro" id="IPR010982">
    <property type="entry name" value="Lambda_DNA-bd_dom_sf"/>
</dbReference>
<gene>
    <name evidence="2" type="ORF">GY4MC1_0590</name>
</gene>
<dbReference type="SMART" id="SM00530">
    <property type="entry name" value="HTH_XRE"/>
    <property type="match status" value="1"/>
</dbReference>
<dbReference type="AlphaFoldDB" id="A0A7U4DJQ9"/>
<reference evidence="2" key="1">
    <citation type="submission" date="2010-10" db="EMBL/GenBank/DDBJ databases">
        <title>Complete sequence of chromosome of Geobacillus sp. Y4.1MC1.</title>
        <authorList>
            <consortium name="US DOE Joint Genome Institute"/>
            <person name="Lucas S."/>
            <person name="Copeland A."/>
            <person name="Lapidus A."/>
            <person name="Cheng J.-F."/>
            <person name="Bruce D."/>
            <person name="Goodwin L."/>
            <person name="Pitluck S."/>
            <person name="Chertkov O."/>
            <person name="Zhang X."/>
            <person name="Detter J.C."/>
            <person name="Han C."/>
            <person name="Tapia R."/>
            <person name="Land M."/>
            <person name="Hauser L."/>
            <person name="Jeffries C."/>
            <person name="Kyrpides N."/>
            <person name="Ivanova N."/>
            <person name="Ovchinnikova G."/>
            <person name="Brumm P."/>
            <person name="Mead D."/>
            <person name="Woyke T."/>
        </authorList>
    </citation>
    <scope>NUCLEOTIDE SEQUENCE [LARGE SCALE GENOMIC DNA]</scope>
    <source>
        <strain evidence="2">Y4.1MC1</strain>
    </source>
</reference>
<name>A0A7U4DJQ9_GEOS0</name>
<evidence type="ECO:0000259" key="1">
    <source>
        <dbReference type="PROSITE" id="PS50943"/>
    </source>
</evidence>
<dbReference type="EMBL" id="CP002293">
    <property type="protein sequence ID" value="ADP73418.1"/>
    <property type="molecule type" value="Genomic_DNA"/>
</dbReference>
<protein>
    <submittedName>
        <fullName evidence="2">Helix-turn-helix domain protein</fullName>
    </submittedName>
</protein>
<dbReference type="GO" id="GO:0003677">
    <property type="term" value="F:DNA binding"/>
    <property type="evidence" value="ECO:0007669"/>
    <property type="project" value="InterPro"/>
</dbReference>
<dbReference type="PROSITE" id="PS50943">
    <property type="entry name" value="HTH_CROC1"/>
    <property type="match status" value="1"/>
</dbReference>
<dbReference type="Pfam" id="PF01381">
    <property type="entry name" value="HTH_3"/>
    <property type="match status" value="1"/>
</dbReference>
<dbReference type="SUPFAM" id="SSF47413">
    <property type="entry name" value="lambda repressor-like DNA-binding domains"/>
    <property type="match status" value="1"/>
</dbReference>
<dbReference type="InterPro" id="IPR001387">
    <property type="entry name" value="Cro/C1-type_HTH"/>
</dbReference>
<dbReference type="Gene3D" id="1.10.260.40">
    <property type="entry name" value="lambda repressor-like DNA-binding domains"/>
    <property type="match status" value="1"/>
</dbReference>
<proteinExistence type="predicted"/>
<organism evidence="2">
    <name type="scientific">Geobacillus sp. (strain Y4.1MC1)</name>
    <dbReference type="NCBI Taxonomy" id="581103"/>
    <lineage>
        <taxon>Bacteria</taxon>
        <taxon>Bacillati</taxon>
        <taxon>Bacillota</taxon>
        <taxon>Bacilli</taxon>
        <taxon>Bacillales</taxon>
        <taxon>Anoxybacillaceae</taxon>
        <taxon>Geobacillus</taxon>
    </lineage>
</organism>
<dbReference type="CDD" id="cd00093">
    <property type="entry name" value="HTH_XRE"/>
    <property type="match status" value="1"/>
</dbReference>